<dbReference type="Gene3D" id="1.10.357.10">
    <property type="entry name" value="Tetracycline Repressor, domain 2"/>
    <property type="match status" value="1"/>
</dbReference>
<gene>
    <name evidence="1" type="ORF">GA0061099_1007248</name>
</gene>
<accession>A0A1C3WTS6</accession>
<name>A0A1C3WTS6_9BRAD</name>
<dbReference type="Proteomes" id="UP000183174">
    <property type="component" value="Unassembled WGS sequence"/>
</dbReference>
<sequence>MRKLPETIQSPAFGFDKPAKERIIEASDKLFRLLGIRVADGLITEDAHSNLDTFRKYFGHGEPLIGRFVKTLIAECEDYWRGLAAEHPNDHEAQLRWWLAFEEDQIGYMTEPRVLLSRTAAELFETRRQQHPLLREIEEYWQAERRRVVGLCKAARLRDPVELADMLLLMVHGARNERGAYGRFAPSRVLRQAGIELISIHRAAAKPATDDAPDLD</sequence>
<dbReference type="EMBL" id="FMAE01000007">
    <property type="protein sequence ID" value="SCB43315.1"/>
    <property type="molecule type" value="Genomic_DNA"/>
</dbReference>
<dbReference type="AlphaFoldDB" id="A0A1C3WTS6"/>
<reference evidence="1 2" key="1">
    <citation type="submission" date="2016-08" db="EMBL/GenBank/DDBJ databases">
        <authorList>
            <person name="Seilhamer J.J."/>
        </authorList>
    </citation>
    <scope>NUCLEOTIDE SEQUENCE [LARGE SCALE GENOMIC DNA]</scope>
    <source>
        <strain evidence="1 2">CCBAU 10071</strain>
    </source>
</reference>
<evidence type="ECO:0000313" key="1">
    <source>
        <dbReference type="EMBL" id="SCB43315.1"/>
    </source>
</evidence>
<organism evidence="1 2">
    <name type="scientific">Bradyrhizobium yuanmingense</name>
    <dbReference type="NCBI Taxonomy" id="108015"/>
    <lineage>
        <taxon>Bacteria</taxon>
        <taxon>Pseudomonadati</taxon>
        <taxon>Pseudomonadota</taxon>
        <taxon>Alphaproteobacteria</taxon>
        <taxon>Hyphomicrobiales</taxon>
        <taxon>Nitrobacteraceae</taxon>
        <taxon>Bradyrhizobium</taxon>
    </lineage>
</organism>
<protein>
    <submittedName>
        <fullName evidence="1">Transcriptional regulator, TetR family</fullName>
    </submittedName>
</protein>
<dbReference type="RefSeq" id="WP_036013982.1">
    <property type="nucleotide sequence ID" value="NZ_FMAE01000007.1"/>
</dbReference>
<proteinExistence type="predicted"/>
<evidence type="ECO:0000313" key="2">
    <source>
        <dbReference type="Proteomes" id="UP000183174"/>
    </source>
</evidence>